<dbReference type="InterPro" id="IPR005105">
    <property type="entry name" value="GlnD_Uridyltrans_N"/>
</dbReference>
<dbReference type="CDD" id="cd05401">
    <property type="entry name" value="NT_GlnE_GlnD_like"/>
    <property type="match status" value="1"/>
</dbReference>
<sequence length="608" mass="69316">MIALLQRLKEHLPFSLLGKEEQKTIEKSAQIVYYPQETILIATDQTPDRLYYIIKGVVEAIVNDELVDIYHQDDTFGGIELIEKQPSGYDYIVTEEMICYEIPKEVFLQLCDSNEAFRSYFFSSIVERIDMIKERRESAKTADLMVARIDRDILHPACIVEPDISVTEAVAELETEGAAALLVNNTEGYGIVTDMDLRKYILSKEREELLTVSQIQTFPAITVSEGELLFNVLILMTGHSIKHMPVVDENEKPVGILTLIDLLSYFSNQSHLITTQIENAGDIESVIDASKRIDVMVKTLHLKGIKSRYIAKMVSEVHKKMYARLFMLIFPRSWHEKCTLLLLGSEGRGEQILKTDQDNALIFEDGFEAEGKEEILPKFTEALEAIGFPRCKGNVMVINPRWAKEVNSYKADIEEWINHTESNGLIELSIFYDAFAVAGNKALFIGLRDHLIAEAKKHQSFLPHFAKPIESFESPLGLFSRFVSRERDHKDEIDIKKGALFAIVHGIRALALEHGITKTNTTQRIKALNNAGYMTKEDAVNLMETLEVLMTFRLHARLQKLEEGKSPDNYIDLKRLSKLEKDTLKEALKIVEQFKKRVAYHFHLSMVG</sequence>
<dbReference type="InterPro" id="IPR051257">
    <property type="entry name" value="Diverse_CBS-Domain"/>
</dbReference>
<keyword evidence="6" id="KW-1185">Reference proteome</keyword>
<gene>
    <name evidence="5" type="ORF">IMZ28_05310</name>
</gene>
<evidence type="ECO:0000259" key="3">
    <source>
        <dbReference type="PROSITE" id="PS50042"/>
    </source>
</evidence>
<dbReference type="KEGG" id="sinu:IMZ28_05310"/>
<dbReference type="Pfam" id="PF03445">
    <property type="entry name" value="DUF294"/>
    <property type="match status" value="1"/>
</dbReference>
<evidence type="ECO:0000259" key="4">
    <source>
        <dbReference type="PROSITE" id="PS51371"/>
    </source>
</evidence>
<dbReference type="EMBL" id="CP063164">
    <property type="protein sequence ID" value="QOR62882.1"/>
    <property type="molecule type" value="Genomic_DNA"/>
</dbReference>
<protein>
    <submittedName>
        <fullName evidence="5">Cyclic nucleotide-binding/CBS domain-containing protein</fullName>
    </submittedName>
</protein>
<dbReference type="Gene3D" id="3.10.580.10">
    <property type="entry name" value="CBS-domain"/>
    <property type="match status" value="1"/>
</dbReference>
<dbReference type="CDD" id="cd00038">
    <property type="entry name" value="CAP_ED"/>
    <property type="match status" value="1"/>
</dbReference>
<dbReference type="Pfam" id="PF00027">
    <property type="entry name" value="cNMP_binding"/>
    <property type="match status" value="1"/>
</dbReference>
<dbReference type="InterPro" id="IPR018821">
    <property type="entry name" value="DUF294_put_nucleoTrafse_sb-bd"/>
</dbReference>
<dbReference type="InterPro" id="IPR000595">
    <property type="entry name" value="cNMP-bd_dom"/>
</dbReference>
<dbReference type="SMART" id="SM00100">
    <property type="entry name" value="cNMP"/>
    <property type="match status" value="1"/>
</dbReference>
<dbReference type="SUPFAM" id="SSF54631">
    <property type="entry name" value="CBS-domain pair"/>
    <property type="match status" value="1"/>
</dbReference>
<dbReference type="Gene3D" id="2.60.120.10">
    <property type="entry name" value="Jelly Rolls"/>
    <property type="match status" value="1"/>
</dbReference>
<dbReference type="Pfam" id="PF00571">
    <property type="entry name" value="CBS"/>
    <property type="match status" value="2"/>
</dbReference>
<accession>A0A7M1S6Z0</accession>
<dbReference type="Proteomes" id="UP000595074">
    <property type="component" value="Chromosome"/>
</dbReference>
<dbReference type="PANTHER" id="PTHR43080:SF2">
    <property type="entry name" value="CBS DOMAIN-CONTAINING PROTEIN"/>
    <property type="match status" value="1"/>
</dbReference>
<dbReference type="SUPFAM" id="SSF51206">
    <property type="entry name" value="cAMP-binding domain-like"/>
    <property type="match status" value="1"/>
</dbReference>
<dbReference type="InterPro" id="IPR046342">
    <property type="entry name" value="CBS_dom_sf"/>
</dbReference>
<dbReference type="InterPro" id="IPR000644">
    <property type="entry name" value="CBS_dom"/>
</dbReference>
<dbReference type="RefSeq" id="WP_197549699.1">
    <property type="nucleotide sequence ID" value="NZ_CP063164.1"/>
</dbReference>
<evidence type="ECO:0000256" key="1">
    <source>
        <dbReference type="ARBA" id="ARBA00023122"/>
    </source>
</evidence>
<keyword evidence="1 2" id="KW-0129">CBS domain</keyword>
<evidence type="ECO:0000256" key="2">
    <source>
        <dbReference type="PROSITE-ProRule" id="PRU00703"/>
    </source>
</evidence>
<feature type="domain" description="CBS" evidence="4">
    <location>
        <begin position="215"/>
        <end position="273"/>
    </location>
</feature>
<organism evidence="5 6">
    <name type="scientific">Sulfurovum indicum</name>
    <dbReference type="NCBI Taxonomy" id="2779528"/>
    <lineage>
        <taxon>Bacteria</taxon>
        <taxon>Pseudomonadati</taxon>
        <taxon>Campylobacterota</taxon>
        <taxon>Epsilonproteobacteria</taxon>
        <taxon>Campylobacterales</taxon>
        <taxon>Sulfurovaceae</taxon>
        <taxon>Sulfurovum</taxon>
    </lineage>
</organism>
<dbReference type="InterPro" id="IPR014710">
    <property type="entry name" value="RmlC-like_jellyroll"/>
</dbReference>
<dbReference type="Pfam" id="PF10335">
    <property type="entry name" value="DUF294_C"/>
    <property type="match status" value="1"/>
</dbReference>
<dbReference type="SMART" id="SM00116">
    <property type="entry name" value="CBS"/>
    <property type="match status" value="2"/>
</dbReference>
<dbReference type="PROSITE" id="PS50042">
    <property type="entry name" value="CNMP_BINDING_3"/>
    <property type="match status" value="1"/>
</dbReference>
<dbReference type="InterPro" id="IPR018490">
    <property type="entry name" value="cNMP-bd_dom_sf"/>
</dbReference>
<dbReference type="PANTHER" id="PTHR43080">
    <property type="entry name" value="CBS DOMAIN-CONTAINING PROTEIN CBSX3, MITOCHONDRIAL"/>
    <property type="match status" value="1"/>
</dbReference>
<evidence type="ECO:0000313" key="6">
    <source>
        <dbReference type="Proteomes" id="UP000595074"/>
    </source>
</evidence>
<dbReference type="GO" id="GO:0008773">
    <property type="term" value="F:[protein-PII] uridylyltransferase activity"/>
    <property type="evidence" value="ECO:0007669"/>
    <property type="project" value="InterPro"/>
</dbReference>
<reference evidence="5 6" key="1">
    <citation type="submission" date="2020-10" db="EMBL/GenBank/DDBJ databases">
        <title>The genome of sulfurovum sp.</title>
        <authorList>
            <person name="Xie S."/>
            <person name="Shao Z."/>
            <person name="Jiang L."/>
        </authorList>
    </citation>
    <scope>NUCLEOTIDE SEQUENCE [LARGE SCALE GENOMIC DNA]</scope>
    <source>
        <strain evidence="5 6">ST-419</strain>
    </source>
</reference>
<feature type="domain" description="Cyclic nucleotide-binding" evidence="3">
    <location>
        <begin position="13"/>
        <end position="128"/>
    </location>
</feature>
<proteinExistence type="predicted"/>
<dbReference type="PROSITE" id="PS51371">
    <property type="entry name" value="CBS"/>
    <property type="match status" value="1"/>
</dbReference>
<dbReference type="AlphaFoldDB" id="A0A7M1S6Z0"/>
<name>A0A7M1S6Z0_9BACT</name>
<evidence type="ECO:0000313" key="5">
    <source>
        <dbReference type="EMBL" id="QOR62882.1"/>
    </source>
</evidence>